<keyword evidence="2" id="KW-0418">Kinase</keyword>
<dbReference type="Pfam" id="PF00696">
    <property type="entry name" value="AA_kinase"/>
    <property type="match status" value="1"/>
</dbReference>
<feature type="domain" description="Aspartate/glutamate/uridylate kinase" evidence="1">
    <location>
        <begin position="16"/>
        <end position="207"/>
    </location>
</feature>
<keyword evidence="3" id="KW-1185">Reference proteome</keyword>
<keyword evidence="2" id="KW-0614">Plasmid</keyword>
<accession>A0ABY8DN54</accession>
<name>A0ABY8DN54_9HYPH</name>
<dbReference type="SUPFAM" id="SSF53633">
    <property type="entry name" value="Carbamate kinase-like"/>
    <property type="match status" value="1"/>
</dbReference>
<keyword evidence="2" id="KW-0808">Transferase</keyword>
<evidence type="ECO:0000259" key="1">
    <source>
        <dbReference type="Pfam" id="PF00696"/>
    </source>
</evidence>
<geneLocation type="plasmid" evidence="2 3">
    <name>unnamed</name>
</geneLocation>
<reference evidence="2 3" key="1">
    <citation type="submission" date="2023-03" db="EMBL/GenBank/DDBJ databases">
        <authorList>
            <person name="Kaur S."/>
            <person name="Espinosa-Saiz D."/>
            <person name="Velazquez E."/>
            <person name="Menendez E."/>
            <person name="diCenzo G.C."/>
        </authorList>
    </citation>
    <scope>NUCLEOTIDE SEQUENCE [LARGE SCALE GENOMIC DNA]</scope>
    <source>
        <strain evidence="2 3">LMG 24692</strain>
        <plasmid evidence="2 3">unnamed</plasmid>
    </source>
</reference>
<dbReference type="GO" id="GO:0016301">
    <property type="term" value="F:kinase activity"/>
    <property type="evidence" value="ECO:0007669"/>
    <property type="project" value="UniProtKB-KW"/>
</dbReference>
<organism evidence="2 3">
    <name type="scientific">Sinorhizobium garamanticum</name>
    <dbReference type="NCBI Taxonomy" id="680247"/>
    <lineage>
        <taxon>Bacteria</taxon>
        <taxon>Pseudomonadati</taxon>
        <taxon>Pseudomonadota</taxon>
        <taxon>Alphaproteobacteria</taxon>
        <taxon>Hyphomicrobiales</taxon>
        <taxon>Rhizobiaceae</taxon>
        <taxon>Sinorhizobium/Ensifer group</taxon>
        <taxon>Sinorhizobium</taxon>
    </lineage>
</organism>
<dbReference type="Gene3D" id="3.40.1160.10">
    <property type="entry name" value="Acetylglutamate kinase-like"/>
    <property type="match status" value="1"/>
</dbReference>
<evidence type="ECO:0000313" key="2">
    <source>
        <dbReference type="EMBL" id="WEX91422.1"/>
    </source>
</evidence>
<evidence type="ECO:0000313" key="3">
    <source>
        <dbReference type="Proteomes" id="UP001229355"/>
    </source>
</evidence>
<sequence>MEPASNGFPPYGISAVVKFGGSLMRNLETCRTVLAGLEHVRSAGHRILVVPGGGLPDKVIEAVDAAHPLAAFTAHHACALAQDQTGYMITDPAFSSNLAACSTLGECRLLIKEGKIPVLLPSRILFALDPVEWSWDITSDSIAAWVAWLTNTEKLAILTDVDGVYRNGRTDQPAALMSEVASDELARLGHTSIDACAAHFMAERGLSGAVLNGAFPQRLGDWLEGRKVTGTLIRNPSQREQPVQTGRGAA</sequence>
<protein>
    <submittedName>
        <fullName evidence="2">Aspartate kinase</fullName>
    </submittedName>
</protein>
<gene>
    <name evidence="2" type="ORF">PZN02_006195</name>
</gene>
<dbReference type="EMBL" id="CP120375">
    <property type="protein sequence ID" value="WEX91422.1"/>
    <property type="molecule type" value="Genomic_DNA"/>
</dbReference>
<proteinExistence type="predicted"/>
<dbReference type="Proteomes" id="UP001229355">
    <property type="component" value="Plasmid unnamed"/>
</dbReference>
<dbReference type="InterPro" id="IPR001048">
    <property type="entry name" value="Asp/Glu/Uridylate_kinase"/>
</dbReference>
<dbReference type="RefSeq" id="WP_280663384.1">
    <property type="nucleotide sequence ID" value="NZ_CP120375.1"/>
</dbReference>
<dbReference type="InterPro" id="IPR036393">
    <property type="entry name" value="AceGlu_kinase-like_sf"/>
</dbReference>